<sequence length="71" mass="7733">MSPYERLMAEALPTGTFGHAEPVRPRPAERVSLWTPDEQAAHVAALVAELDRLEGRGTGKPRLRVIEGEAA</sequence>
<dbReference type="EMBL" id="CP026652">
    <property type="protein sequence ID" value="AVH59942.1"/>
    <property type="molecule type" value="Genomic_DNA"/>
</dbReference>
<dbReference type="Proteomes" id="UP000238413">
    <property type="component" value="Chromosome"/>
</dbReference>
<dbReference type="RefSeq" id="WP_099500322.1">
    <property type="nucleotide sequence ID" value="NZ_CP026652.1"/>
</dbReference>
<evidence type="ECO:0000313" key="2">
    <source>
        <dbReference type="Proteomes" id="UP000238413"/>
    </source>
</evidence>
<accession>A0ABN5I9S7</accession>
<gene>
    <name evidence="1" type="ORF">C4B68_33875</name>
</gene>
<name>A0ABN5I9S7_9ACTN</name>
<evidence type="ECO:0000313" key="1">
    <source>
        <dbReference type="EMBL" id="AVH59942.1"/>
    </source>
</evidence>
<keyword evidence="2" id="KW-1185">Reference proteome</keyword>
<organism evidence="1 2">
    <name type="scientific">Streptomyces dengpaensis</name>
    <dbReference type="NCBI Taxonomy" id="2049881"/>
    <lineage>
        <taxon>Bacteria</taxon>
        <taxon>Bacillati</taxon>
        <taxon>Actinomycetota</taxon>
        <taxon>Actinomycetes</taxon>
        <taxon>Kitasatosporales</taxon>
        <taxon>Streptomycetaceae</taxon>
        <taxon>Streptomyces</taxon>
    </lineage>
</organism>
<proteinExistence type="predicted"/>
<protein>
    <submittedName>
        <fullName evidence="1">Uncharacterized protein</fullName>
    </submittedName>
</protein>
<reference evidence="1 2" key="1">
    <citation type="submission" date="2018-02" db="EMBL/GenBank/DDBJ databases">
        <title>Complete genome sequence of Streptomyces dengpaensis, the producer of angucyclines.</title>
        <authorList>
            <person name="Yumei L."/>
        </authorList>
    </citation>
    <scope>NUCLEOTIDE SEQUENCE [LARGE SCALE GENOMIC DNA]</scope>
    <source>
        <strain evidence="1 2">XZHG99</strain>
    </source>
</reference>